<evidence type="ECO:0000313" key="2">
    <source>
        <dbReference type="EMBL" id="KAG2625310.1"/>
    </source>
</evidence>
<accession>A0A8T0URJ8</accession>
<organism evidence="2 3">
    <name type="scientific">Panicum virgatum</name>
    <name type="common">Blackwell switchgrass</name>
    <dbReference type="NCBI Taxonomy" id="38727"/>
    <lineage>
        <taxon>Eukaryota</taxon>
        <taxon>Viridiplantae</taxon>
        <taxon>Streptophyta</taxon>
        <taxon>Embryophyta</taxon>
        <taxon>Tracheophyta</taxon>
        <taxon>Spermatophyta</taxon>
        <taxon>Magnoliopsida</taxon>
        <taxon>Liliopsida</taxon>
        <taxon>Poales</taxon>
        <taxon>Poaceae</taxon>
        <taxon>PACMAD clade</taxon>
        <taxon>Panicoideae</taxon>
        <taxon>Panicodae</taxon>
        <taxon>Paniceae</taxon>
        <taxon>Panicinae</taxon>
        <taxon>Panicum</taxon>
        <taxon>Panicum sect. Hiantes</taxon>
    </lineage>
</organism>
<sequence length="175" mass="19729">MARRVYWFASHLLLRAKRNRFLSQKKNLRNQAHWEPKSILDSPFSPTRSSRKEKSSAKAYIITPRRPGHDLPRSQSHRQPEPPRLSDSTTPQYHTKPRSQATSPPTRGSGWARACAADWAPLATPDPTRPSPARARPLLLLHPSPRSPSPPLVARRRRTRASTGHLSPSPPSELV</sequence>
<feature type="region of interest" description="Disordered" evidence="1">
    <location>
        <begin position="33"/>
        <end position="175"/>
    </location>
</feature>
<comment type="caution">
    <text evidence="2">The sequence shown here is derived from an EMBL/GenBank/DDBJ whole genome shotgun (WGS) entry which is preliminary data.</text>
</comment>
<dbReference type="EMBL" id="CM029041">
    <property type="protein sequence ID" value="KAG2625310.1"/>
    <property type="molecule type" value="Genomic_DNA"/>
</dbReference>
<name>A0A8T0URJ8_PANVG</name>
<gene>
    <name evidence="2" type="ORF">PVAP13_3KG205727</name>
</gene>
<protein>
    <submittedName>
        <fullName evidence="2">Uncharacterized protein</fullName>
    </submittedName>
</protein>
<feature type="compositionally biased region" description="Polar residues" evidence="1">
    <location>
        <begin position="86"/>
        <end position="106"/>
    </location>
</feature>
<evidence type="ECO:0000313" key="3">
    <source>
        <dbReference type="Proteomes" id="UP000823388"/>
    </source>
</evidence>
<dbReference type="AlphaFoldDB" id="A0A8T0URJ8"/>
<keyword evidence="3" id="KW-1185">Reference proteome</keyword>
<evidence type="ECO:0000256" key="1">
    <source>
        <dbReference type="SAM" id="MobiDB-lite"/>
    </source>
</evidence>
<dbReference type="Proteomes" id="UP000823388">
    <property type="component" value="Chromosome 3K"/>
</dbReference>
<proteinExistence type="predicted"/>
<feature type="compositionally biased region" description="Low complexity" evidence="1">
    <location>
        <begin position="131"/>
        <end position="144"/>
    </location>
</feature>
<reference evidence="2" key="1">
    <citation type="submission" date="2020-05" db="EMBL/GenBank/DDBJ databases">
        <title>WGS assembly of Panicum virgatum.</title>
        <authorList>
            <person name="Lovell J.T."/>
            <person name="Jenkins J."/>
            <person name="Shu S."/>
            <person name="Juenger T.E."/>
            <person name="Schmutz J."/>
        </authorList>
    </citation>
    <scope>NUCLEOTIDE SEQUENCE</scope>
    <source>
        <strain evidence="2">AP13</strain>
    </source>
</reference>